<feature type="transmembrane region" description="Helical" evidence="2">
    <location>
        <begin position="21"/>
        <end position="38"/>
    </location>
</feature>
<evidence type="ECO:0000256" key="1">
    <source>
        <dbReference type="SAM" id="MobiDB-lite"/>
    </source>
</evidence>
<feature type="transmembrane region" description="Helical" evidence="2">
    <location>
        <begin position="233"/>
        <end position="251"/>
    </location>
</feature>
<evidence type="ECO:0000259" key="3">
    <source>
        <dbReference type="Pfam" id="PF01757"/>
    </source>
</evidence>
<keyword evidence="2" id="KW-0472">Membrane</keyword>
<sequence length="409" mass="46341">MLMNGLRATAGAAIPKRLDSLTSLRFFAAFAVFAHHFTGLGGKTGFGRSPALFPFSGIGGHGVTFFFVLSGFLMMWVFKPREHPMVFYWRRIGRIWPVHLVVLPLAIYAFYIAAKQDIDWPSVIASVFLVQAWFPGVEPTLPGNPVTWTLSVELLFYALFPLAARIAVRMRTRWLALTTGLALFGMYAVNWIADANLEPAMARWVMRHPLVYLPEFLLGMTVALAVQRGWRLPLRPIVPIALLGGWTYLYFQERWDFSNFVEHQMEFAMRPIVGVLSALIMLSFVQREIKGHRGVLNNKLLIMLGLWSYSFYLVHHSISRLATYEFGRMPDNNAVIFTLIGMALVINAICWALFTFVEEPAEKWWRKHTPKRWLDRSGETGGRALPPAPRTAPETQTPSQAPVASTVVR</sequence>
<protein>
    <submittedName>
        <fullName evidence="4">Peptidoglycan/LPS O-acetylase OafA/YrhL</fullName>
    </submittedName>
</protein>
<gene>
    <name evidence="4" type="ORF">CLV67_102284</name>
</gene>
<reference evidence="4 5" key="1">
    <citation type="submission" date="2018-03" db="EMBL/GenBank/DDBJ databases">
        <title>Genomic Encyclopedia of Archaeal and Bacterial Type Strains, Phase II (KMG-II): from individual species to whole genera.</title>
        <authorList>
            <person name="Goeker M."/>
        </authorList>
    </citation>
    <scope>NUCLEOTIDE SEQUENCE [LARGE SCALE GENOMIC DNA]</scope>
    <source>
        <strain evidence="4 5">DSM 43146</strain>
    </source>
</reference>
<dbReference type="Proteomes" id="UP000239415">
    <property type="component" value="Unassembled WGS sequence"/>
</dbReference>
<organism evidence="4 5">
    <name type="scientific">Actinoplanes italicus</name>
    <dbReference type="NCBI Taxonomy" id="113567"/>
    <lineage>
        <taxon>Bacteria</taxon>
        <taxon>Bacillati</taxon>
        <taxon>Actinomycetota</taxon>
        <taxon>Actinomycetes</taxon>
        <taxon>Micromonosporales</taxon>
        <taxon>Micromonosporaceae</taxon>
        <taxon>Actinoplanes</taxon>
    </lineage>
</organism>
<keyword evidence="2" id="KW-1133">Transmembrane helix</keyword>
<name>A0A2T0KLZ6_9ACTN</name>
<comment type="caution">
    <text evidence="4">The sequence shown here is derived from an EMBL/GenBank/DDBJ whole genome shotgun (WGS) entry which is preliminary data.</text>
</comment>
<feature type="transmembrane region" description="Helical" evidence="2">
    <location>
        <begin position="146"/>
        <end position="167"/>
    </location>
</feature>
<feature type="transmembrane region" description="Helical" evidence="2">
    <location>
        <begin position="296"/>
        <end position="314"/>
    </location>
</feature>
<feature type="transmembrane region" description="Helical" evidence="2">
    <location>
        <begin position="98"/>
        <end position="114"/>
    </location>
</feature>
<feature type="transmembrane region" description="Helical" evidence="2">
    <location>
        <begin position="58"/>
        <end position="78"/>
    </location>
</feature>
<feature type="compositionally biased region" description="Polar residues" evidence="1">
    <location>
        <begin position="393"/>
        <end position="409"/>
    </location>
</feature>
<dbReference type="InterPro" id="IPR050879">
    <property type="entry name" value="Acyltransferase_3"/>
</dbReference>
<dbReference type="GO" id="GO:0000271">
    <property type="term" value="P:polysaccharide biosynthetic process"/>
    <property type="evidence" value="ECO:0007669"/>
    <property type="project" value="TreeGrafter"/>
</dbReference>
<dbReference type="PANTHER" id="PTHR23028">
    <property type="entry name" value="ACETYLTRANSFERASE"/>
    <property type="match status" value="1"/>
</dbReference>
<keyword evidence="2" id="KW-0812">Transmembrane</keyword>
<dbReference type="PANTHER" id="PTHR23028:SF53">
    <property type="entry name" value="ACYL_TRANSF_3 DOMAIN-CONTAINING PROTEIN"/>
    <property type="match status" value="1"/>
</dbReference>
<dbReference type="GO" id="GO:0016747">
    <property type="term" value="F:acyltransferase activity, transferring groups other than amino-acyl groups"/>
    <property type="evidence" value="ECO:0007669"/>
    <property type="project" value="InterPro"/>
</dbReference>
<feature type="transmembrane region" description="Helical" evidence="2">
    <location>
        <begin position="174"/>
        <end position="193"/>
    </location>
</feature>
<evidence type="ECO:0000313" key="4">
    <source>
        <dbReference type="EMBL" id="PRX24507.1"/>
    </source>
</evidence>
<feature type="transmembrane region" description="Helical" evidence="2">
    <location>
        <begin position="267"/>
        <end position="284"/>
    </location>
</feature>
<dbReference type="InterPro" id="IPR002656">
    <property type="entry name" value="Acyl_transf_3_dom"/>
</dbReference>
<dbReference type="AlphaFoldDB" id="A0A2T0KLZ6"/>
<feature type="transmembrane region" description="Helical" evidence="2">
    <location>
        <begin position="205"/>
        <end position="226"/>
    </location>
</feature>
<feature type="region of interest" description="Disordered" evidence="1">
    <location>
        <begin position="375"/>
        <end position="409"/>
    </location>
</feature>
<proteinExistence type="predicted"/>
<keyword evidence="5" id="KW-1185">Reference proteome</keyword>
<evidence type="ECO:0000256" key="2">
    <source>
        <dbReference type="SAM" id="Phobius"/>
    </source>
</evidence>
<dbReference type="Pfam" id="PF01757">
    <property type="entry name" value="Acyl_transf_3"/>
    <property type="match status" value="1"/>
</dbReference>
<dbReference type="OrthoDB" id="9796461at2"/>
<feature type="domain" description="Acyltransferase 3" evidence="3">
    <location>
        <begin position="20"/>
        <end position="351"/>
    </location>
</feature>
<accession>A0A2T0KLZ6</accession>
<dbReference type="EMBL" id="PVMZ01000002">
    <property type="protein sequence ID" value="PRX24507.1"/>
    <property type="molecule type" value="Genomic_DNA"/>
</dbReference>
<dbReference type="GO" id="GO:0016020">
    <property type="term" value="C:membrane"/>
    <property type="evidence" value="ECO:0007669"/>
    <property type="project" value="TreeGrafter"/>
</dbReference>
<evidence type="ECO:0000313" key="5">
    <source>
        <dbReference type="Proteomes" id="UP000239415"/>
    </source>
</evidence>
<feature type="transmembrane region" description="Helical" evidence="2">
    <location>
        <begin position="334"/>
        <end position="357"/>
    </location>
</feature>